<sequence length="311" mass="32693">MTRSHVALLILIACVAALPLFGGAYALRLGTIACMYAVMALSWNIVGGFAGYPSFATAAFFGFGAYCTGVLMGKGMPMSLALIVSGVLALLAAGLLGAILLRLRGHYFAIASLSLAEVLRELVNNATDLTGGGMGLNIPLASGAGVMAEATYYFYTMWGVMLLTALMVIAVANSKLGFALNCIRQNETASSMVGLNTTLAKAAAFGLSACFVAVAGGIYAAWVHYIDPSDVFDILYSVKPIVMALMGGLGSPLGVACGAFLYLGLEELVWRNYTHIHTGVLGVLIVLLLLFLPHGLTSLRADRLWRRAKHV</sequence>
<feature type="transmembrane region" description="Helical" evidence="6">
    <location>
        <begin position="193"/>
        <end position="221"/>
    </location>
</feature>
<name>A0A336JPU1_9BRAD</name>
<evidence type="ECO:0000256" key="5">
    <source>
        <dbReference type="ARBA" id="ARBA00023136"/>
    </source>
</evidence>
<dbReference type="Proteomes" id="UP000252631">
    <property type="component" value="Unassembled WGS sequence"/>
</dbReference>
<keyword evidence="2" id="KW-1003">Cell membrane</keyword>
<evidence type="ECO:0000256" key="2">
    <source>
        <dbReference type="ARBA" id="ARBA00022475"/>
    </source>
</evidence>
<dbReference type="InterPro" id="IPR001851">
    <property type="entry name" value="ABC_transp_permease"/>
</dbReference>
<protein>
    <submittedName>
        <fullName evidence="8">Amino acid/amide ABC transporter membrane protein 2 (HAAT family)</fullName>
    </submittedName>
</protein>
<dbReference type="GO" id="GO:0015658">
    <property type="term" value="F:branched-chain amino acid transmembrane transporter activity"/>
    <property type="evidence" value="ECO:0007669"/>
    <property type="project" value="InterPro"/>
</dbReference>
<proteinExistence type="predicted"/>
<dbReference type="GO" id="GO:0005886">
    <property type="term" value="C:plasma membrane"/>
    <property type="evidence" value="ECO:0007669"/>
    <property type="project" value="UniProtKB-SubCell"/>
</dbReference>
<keyword evidence="10" id="KW-1185">Reference proteome</keyword>
<feature type="transmembrane region" description="Helical" evidence="6">
    <location>
        <begin position="241"/>
        <end position="264"/>
    </location>
</feature>
<keyword evidence="5 6" id="KW-0472">Membrane</keyword>
<evidence type="ECO:0000313" key="7">
    <source>
        <dbReference type="EMBL" id="RED36173.1"/>
    </source>
</evidence>
<dbReference type="Proteomes" id="UP000256343">
    <property type="component" value="Unassembled WGS sequence"/>
</dbReference>
<evidence type="ECO:0000256" key="3">
    <source>
        <dbReference type="ARBA" id="ARBA00022692"/>
    </source>
</evidence>
<feature type="transmembrane region" description="Helical" evidence="6">
    <location>
        <begin position="80"/>
        <end position="101"/>
    </location>
</feature>
<dbReference type="AlphaFoldDB" id="A0A336JPU1"/>
<dbReference type="Pfam" id="PF02653">
    <property type="entry name" value="BPD_transp_2"/>
    <property type="match status" value="1"/>
</dbReference>
<dbReference type="InterPro" id="IPR043428">
    <property type="entry name" value="LivM-like"/>
</dbReference>
<evidence type="ECO:0000256" key="6">
    <source>
        <dbReference type="SAM" id="Phobius"/>
    </source>
</evidence>
<dbReference type="OrthoDB" id="9804361at2"/>
<feature type="transmembrane region" description="Helical" evidence="6">
    <location>
        <begin position="50"/>
        <end position="73"/>
    </location>
</feature>
<keyword evidence="4 6" id="KW-1133">Transmembrane helix</keyword>
<evidence type="ECO:0000313" key="8">
    <source>
        <dbReference type="EMBL" id="SSW90733.1"/>
    </source>
</evidence>
<dbReference type="PANTHER" id="PTHR30482:SF10">
    <property type="entry name" value="HIGH-AFFINITY BRANCHED-CHAIN AMINO ACID TRANSPORT PROTEIN BRAE"/>
    <property type="match status" value="1"/>
</dbReference>
<dbReference type="PANTHER" id="PTHR30482">
    <property type="entry name" value="HIGH-AFFINITY BRANCHED-CHAIN AMINO ACID TRANSPORT SYSTEM PERMEASE"/>
    <property type="match status" value="1"/>
</dbReference>
<dbReference type="EMBL" id="QRDT01000008">
    <property type="protein sequence ID" value="RED36173.1"/>
    <property type="molecule type" value="Genomic_DNA"/>
</dbReference>
<evidence type="ECO:0000313" key="10">
    <source>
        <dbReference type="Proteomes" id="UP000256343"/>
    </source>
</evidence>
<evidence type="ECO:0000313" key="9">
    <source>
        <dbReference type="Proteomes" id="UP000252631"/>
    </source>
</evidence>
<reference evidence="8 9" key="1">
    <citation type="submission" date="2017-08" db="EMBL/GenBank/DDBJ databases">
        <authorList>
            <person name="de Groot N.N."/>
        </authorList>
    </citation>
    <scope>NUCLEOTIDE SEQUENCE [LARGE SCALE GENOMIC DNA]</scope>
    <source>
        <strain evidence="8 9">JA575</strain>
    </source>
</reference>
<dbReference type="CDD" id="cd06581">
    <property type="entry name" value="TM_PBP1_LivM_like"/>
    <property type="match status" value="1"/>
</dbReference>
<evidence type="ECO:0000256" key="4">
    <source>
        <dbReference type="ARBA" id="ARBA00022989"/>
    </source>
</evidence>
<reference evidence="7 10" key="2">
    <citation type="submission" date="2018-07" db="EMBL/GenBank/DDBJ databases">
        <title>Genomic Encyclopedia of Archaeal and Bacterial Type Strains, Phase II (KMG-II): from individual species to whole genera.</title>
        <authorList>
            <person name="Goeker M."/>
        </authorList>
    </citation>
    <scope>NUCLEOTIDE SEQUENCE [LARGE SCALE GENOMIC DNA]</scope>
    <source>
        <strain evidence="7 10">JA575</strain>
    </source>
</reference>
<feature type="transmembrane region" description="Helical" evidence="6">
    <location>
        <begin position="152"/>
        <end position="172"/>
    </location>
</feature>
<dbReference type="EMBL" id="UFQQ01000008">
    <property type="protein sequence ID" value="SSW90733.1"/>
    <property type="molecule type" value="Genomic_DNA"/>
</dbReference>
<organism evidence="8 9">
    <name type="scientific">Rhodopseudomonas pentothenatexigens</name>
    <dbReference type="NCBI Taxonomy" id="999699"/>
    <lineage>
        <taxon>Bacteria</taxon>
        <taxon>Pseudomonadati</taxon>
        <taxon>Pseudomonadota</taxon>
        <taxon>Alphaproteobacteria</taxon>
        <taxon>Hyphomicrobiales</taxon>
        <taxon>Nitrobacteraceae</taxon>
        <taxon>Rhodopseudomonas</taxon>
    </lineage>
</organism>
<keyword evidence="3 6" id="KW-0812">Transmembrane</keyword>
<feature type="transmembrane region" description="Helical" evidence="6">
    <location>
        <begin position="276"/>
        <end position="296"/>
    </location>
</feature>
<accession>A0A336JPU1</accession>
<comment type="subcellular location">
    <subcellularLocation>
        <location evidence="1">Cell membrane</location>
        <topology evidence="1">Multi-pass membrane protein</topology>
    </subcellularLocation>
</comment>
<dbReference type="RefSeq" id="WP_114357801.1">
    <property type="nucleotide sequence ID" value="NZ_QRDT01000008.1"/>
</dbReference>
<gene>
    <name evidence="7" type="ORF">BJ125_108106</name>
    <name evidence="8" type="ORF">SAMN05892882_108106</name>
</gene>
<evidence type="ECO:0000256" key="1">
    <source>
        <dbReference type="ARBA" id="ARBA00004651"/>
    </source>
</evidence>